<sequence>QLHKIALLPKQGRFGFSAQKKKYLEVGGTRTYRNGTWEKYCKLVGWYTKGYFGNYIGEGDLIYDISAPEGHLPWVWLYRNLWYCNEQTRVTYPALILREDLIIR</sequence>
<dbReference type="SUPFAM" id="SSF140869">
    <property type="entry name" value="GUN4-like"/>
    <property type="match status" value="1"/>
</dbReference>
<reference evidence="2 3" key="1">
    <citation type="submission" date="2023-12" db="EMBL/GenBank/DDBJ databases">
        <title>Baltic Sea Cyanobacteria.</title>
        <authorList>
            <person name="Delbaje E."/>
            <person name="Fewer D.P."/>
            <person name="Shishido T.K."/>
        </authorList>
    </citation>
    <scope>NUCLEOTIDE SEQUENCE [LARGE SCALE GENOMIC DNA]</scope>
    <source>
        <strain evidence="2 3">UHCC 0060</strain>
    </source>
</reference>
<dbReference type="Proteomes" id="UP001303285">
    <property type="component" value="Unassembled WGS sequence"/>
</dbReference>
<proteinExistence type="predicted"/>
<evidence type="ECO:0000313" key="2">
    <source>
        <dbReference type="EMBL" id="MEA5610372.1"/>
    </source>
</evidence>
<name>A0ABU5UW79_NODSP</name>
<comment type="caution">
    <text evidence="2">The sequence shown here is derived from an EMBL/GenBank/DDBJ whole genome shotgun (WGS) entry which is preliminary data.</text>
</comment>
<keyword evidence="3" id="KW-1185">Reference proteome</keyword>
<gene>
    <name evidence="2" type="ORF">VB695_20245</name>
</gene>
<dbReference type="RefSeq" id="WP_323245915.1">
    <property type="nucleotide sequence ID" value="NZ_JAYGHK010000093.1"/>
</dbReference>
<dbReference type="InterPro" id="IPR008629">
    <property type="entry name" value="GUN4-like"/>
</dbReference>
<accession>A0ABU5UW79</accession>
<evidence type="ECO:0000313" key="3">
    <source>
        <dbReference type="Proteomes" id="UP001303285"/>
    </source>
</evidence>
<evidence type="ECO:0000259" key="1">
    <source>
        <dbReference type="Pfam" id="PF05419"/>
    </source>
</evidence>
<dbReference type="Pfam" id="PF05419">
    <property type="entry name" value="GUN4"/>
    <property type="match status" value="1"/>
</dbReference>
<dbReference type="InterPro" id="IPR037215">
    <property type="entry name" value="GUN4-like_sf"/>
</dbReference>
<protein>
    <submittedName>
        <fullName evidence="2">GUN4 domain-containing protein</fullName>
    </submittedName>
</protein>
<feature type="non-terminal residue" evidence="2">
    <location>
        <position position="1"/>
    </location>
</feature>
<dbReference type="EMBL" id="JAYGHK010000093">
    <property type="protein sequence ID" value="MEA5610372.1"/>
    <property type="molecule type" value="Genomic_DNA"/>
</dbReference>
<feature type="domain" description="GUN4-like" evidence="1">
    <location>
        <begin position="11"/>
        <end position="85"/>
    </location>
</feature>
<dbReference type="Gene3D" id="1.10.10.1770">
    <property type="entry name" value="Gun4-like"/>
    <property type="match status" value="1"/>
</dbReference>
<organism evidence="2 3">
    <name type="scientific">Nodularia spumigena UHCC 0060</name>
    <dbReference type="NCBI Taxonomy" id="3110300"/>
    <lineage>
        <taxon>Bacteria</taxon>
        <taxon>Bacillati</taxon>
        <taxon>Cyanobacteriota</taxon>
        <taxon>Cyanophyceae</taxon>
        <taxon>Nostocales</taxon>
        <taxon>Nodulariaceae</taxon>
        <taxon>Nodularia</taxon>
    </lineage>
</organism>